<dbReference type="GO" id="GO:0017004">
    <property type="term" value="P:cytochrome complex assembly"/>
    <property type="evidence" value="ECO:0007669"/>
    <property type="project" value="UniProtKB-KW"/>
</dbReference>
<feature type="transmembrane region" description="Helical" evidence="8">
    <location>
        <begin position="77"/>
        <end position="96"/>
    </location>
</feature>
<evidence type="ECO:0000313" key="9">
    <source>
        <dbReference type="EMBL" id="EFO81125.1"/>
    </source>
</evidence>
<keyword evidence="3" id="KW-0813">Transport</keyword>
<dbReference type="GO" id="GO:1903607">
    <property type="term" value="P:cytochrome c biosynthetic process"/>
    <property type="evidence" value="ECO:0007669"/>
    <property type="project" value="TreeGrafter"/>
</dbReference>
<feature type="transmembrane region" description="Helical" evidence="8">
    <location>
        <begin position="151"/>
        <end position="176"/>
    </location>
</feature>
<feature type="transmembrane region" description="Helical" evidence="8">
    <location>
        <begin position="223"/>
        <end position="242"/>
    </location>
</feature>
<evidence type="ECO:0000313" key="10">
    <source>
        <dbReference type="Proteomes" id="UP000054010"/>
    </source>
</evidence>
<keyword evidence="5" id="KW-0201">Cytochrome c-type biogenesis</keyword>
<dbReference type="Proteomes" id="UP000054010">
    <property type="component" value="Unassembled WGS sequence"/>
</dbReference>
<accession>E1ICD0</accession>
<dbReference type="Pfam" id="PF03379">
    <property type="entry name" value="CcmB"/>
    <property type="match status" value="1"/>
</dbReference>
<keyword evidence="7 8" id="KW-0472">Membrane</keyword>
<comment type="caution">
    <text evidence="9">The sequence shown here is derived from an EMBL/GenBank/DDBJ whole genome shotgun (WGS) entry which is preliminary data.</text>
</comment>
<reference evidence="9 10" key="1">
    <citation type="journal article" date="2011" name="J. Bacteriol.">
        <title>Draft genome sequence of the anoxygenic filamentous phototrophic bacterium Oscillochloris trichoides subsp. DG-6.</title>
        <authorList>
            <person name="Kuznetsov B.B."/>
            <person name="Ivanovsky R.N."/>
            <person name="Keppen O.I."/>
            <person name="Sukhacheva M.V."/>
            <person name="Bumazhkin B.K."/>
            <person name="Patutina E.O."/>
            <person name="Beletsky A.V."/>
            <person name="Mardanov A.V."/>
            <person name="Baslerov R.V."/>
            <person name="Panteleeva A.N."/>
            <person name="Kolganova T.V."/>
            <person name="Ravin N.V."/>
            <person name="Skryabin K.G."/>
        </authorList>
    </citation>
    <scope>NUCLEOTIDE SEQUENCE [LARGE SCALE GENOMIC DNA]</scope>
    <source>
        <strain evidence="9 10">DG-6</strain>
    </source>
</reference>
<dbReference type="STRING" id="765420.OSCT_0981"/>
<evidence type="ECO:0000256" key="6">
    <source>
        <dbReference type="ARBA" id="ARBA00022989"/>
    </source>
</evidence>
<evidence type="ECO:0000256" key="4">
    <source>
        <dbReference type="ARBA" id="ARBA00022692"/>
    </source>
</evidence>
<dbReference type="GO" id="GO:0015232">
    <property type="term" value="F:heme transmembrane transporter activity"/>
    <property type="evidence" value="ECO:0007669"/>
    <property type="project" value="InterPro"/>
</dbReference>
<evidence type="ECO:0000256" key="2">
    <source>
        <dbReference type="ARBA" id="ARBA00010544"/>
    </source>
</evidence>
<keyword evidence="4 8" id="KW-0812">Transmembrane</keyword>
<dbReference type="eggNOG" id="COG2386">
    <property type="taxonomic scope" value="Bacteria"/>
</dbReference>
<evidence type="ECO:0000256" key="3">
    <source>
        <dbReference type="ARBA" id="ARBA00022448"/>
    </source>
</evidence>
<sequence length="244" mass="25981">MLDKARNTMQQPATLRLPALLAAAWAIFIKDLRSELRTRYAINALVLFAASAAVAVSLGVGFIGVRRSEEYLLIQSTLLWIALLFAALNGLSRGFVYEEETRTIAALRLAAPAIAVYLGKFLFNLALLVLLDTVTCLLFIIMVRVEVGSPLAFILVLSAGGLCLATATTILAAIIARASFKSALFAVLAFPLLVPPLIIAIQSTALALGNNALGVALPGVGTLLSYAVATFVASLMLFRFVWEA</sequence>
<dbReference type="EMBL" id="ADVR01000024">
    <property type="protein sequence ID" value="EFO81125.1"/>
    <property type="molecule type" value="Genomic_DNA"/>
</dbReference>
<feature type="transmembrane region" description="Helical" evidence="8">
    <location>
        <begin position="125"/>
        <end position="145"/>
    </location>
</feature>
<organism evidence="9 10">
    <name type="scientific">Oscillochloris trichoides DG-6</name>
    <dbReference type="NCBI Taxonomy" id="765420"/>
    <lineage>
        <taxon>Bacteria</taxon>
        <taxon>Bacillati</taxon>
        <taxon>Chloroflexota</taxon>
        <taxon>Chloroflexia</taxon>
        <taxon>Chloroflexales</taxon>
        <taxon>Chloroflexineae</taxon>
        <taxon>Oscillochloridaceae</taxon>
        <taxon>Oscillochloris</taxon>
    </lineage>
</organism>
<feature type="transmembrane region" description="Helical" evidence="8">
    <location>
        <begin position="42"/>
        <end position="65"/>
    </location>
</feature>
<gene>
    <name evidence="9" type="ORF">OSCT_0981</name>
</gene>
<dbReference type="PANTHER" id="PTHR30070">
    <property type="entry name" value="HEME EXPORTER PROTEIN B"/>
    <property type="match status" value="1"/>
</dbReference>
<comment type="subcellular location">
    <subcellularLocation>
        <location evidence="1">Membrane</location>
        <topology evidence="1">Multi-pass membrane protein</topology>
    </subcellularLocation>
</comment>
<protein>
    <submittedName>
        <fullName evidence="9">Cytochrome c-type biogenesis protein CcmB</fullName>
    </submittedName>
</protein>
<comment type="similarity">
    <text evidence="2">Belongs to the CcmB/CycW/HelB family.</text>
</comment>
<name>E1ICD0_9CHLR</name>
<dbReference type="InterPro" id="IPR003544">
    <property type="entry name" value="Cyt_c_biogenesis_CcmB"/>
</dbReference>
<evidence type="ECO:0000256" key="1">
    <source>
        <dbReference type="ARBA" id="ARBA00004141"/>
    </source>
</evidence>
<keyword evidence="10" id="KW-1185">Reference proteome</keyword>
<proteinExistence type="inferred from homology"/>
<evidence type="ECO:0000256" key="5">
    <source>
        <dbReference type="ARBA" id="ARBA00022748"/>
    </source>
</evidence>
<keyword evidence="6 8" id="KW-1133">Transmembrane helix</keyword>
<evidence type="ECO:0000256" key="7">
    <source>
        <dbReference type="ARBA" id="ARBA00023136"/>
    </source>
</evidence>
<feature type="transmembrane region" description="Helical" evidence="8">
    <location>
        <begin position="183"/>
        <end position="203"/>
    </location>
</feature>
<evidence type="ECO:0000256" key="8">
    <source>
        <dbReference type="SAM" id="Phobius"/>
    </source>
</evidence>
<dbReference type="PANTHER" id="PTHR30070:SF1">
    <property type="entry name" value="CYTOCHROME C BIOGENESIS B-RELATED"/>
    <property type="match status" value="1"/>
</dbReference>
<dbReference type="HOGENOM" id="CLU_079069_0_1_0"/>
<dbReference type="AlphaFoldDB" id="E1ICD0"/>
<dbReference type="GO" id="GO:0005886">
    <property type="term" value="C:plasma membrane"/>
    <property type="evidence" value="ECO:0007669"/>
    <property type="project" value="TreeGrafter"/>
</dbReference>